<evidence type="ECO:0000313" key="1">
    <source>
        <dbReference type="EMBL" id="KAF7833026.1"/>
    </source>
</evidence>
<protein>
    <submittedName>
        <fullName evidence="1">Uncharacterized protein</fullName>
    </submittedName>
</protein>
<sequence length="86" mass="9483">MDWQKGPSLRFSVSCLNRPILLGVNPENHRWESPLSIDGNALHITSSETPAYIIEALKNSHVRLDPSSRHSVLTGQGFSALSFISP</sequence>
<dbReference type="Proteomes" id="UP000634136">
    <property type="component" value="Unassembled WGS sequence"/>
</dbReference>
<evidence type="ECO:0000313" key="2">
    <source>
        <dbReference type="Proteomes" id="UP000634136"/>
    </source>
</evidence>
<name>A0A835C7Y4_9FABA</name>
<gene>
    <name evidence="1" type="ORF">G2W53_015359</name>
</gene>
<proteinExistence type="predicted"/>
<reference evidence="1" key="1">
    <citation type="submission" date="2020-09" db="EMBL/GenBank/DDBJ databases">
        <title>Genome-Enabled Discovery of Anthraquinone Biosynthesis in Senna tora.</title>
        <authorList>
            <person name="Kang S.-H."/>
            <person name="Pandey R.P."/>
            <person name="Lee C.-M."/>
            <person name="Sim J.-S."/>
            <person name="Jeong J.-T."/>
            <person name="Choi B.-S."/>
            <person name="Jung M."/>
            <person name="Ginzburg D."/>
            <person name="Zhao K."/>
            <person name="Won S.Y."/>
            <person name="Oh T.-J."/>
            <person name="Yu Y."/>
            <person name="Kim N.-H."/>
            <person name="Lee O.R."/>
            <person name="Lee T.-H."/>
            <person name="Bashyal P."/>
            <person name="Kim T.-S."/>
            <person name="Lee W.-H."/>
            <person name="Kawkins C."/>
            <person name="Kim C.-K."/>
            <person name="Kim J.S."/>
            <person name="Ahn B.O."/>
            <person name="Rhee S.Y."/>
            <person name="Sohng J.K."/>
        </authorList>
    </citation>
    <scope>NUCLEOTIDE SEQUENCE</scope>
    <source>
        <tissue evidence="1">Leaf</tissue>
    </source>
</reference>
<organism evidence="1 2">
    <name type="scientific">Senna tora</name>
    <dbReference type="NCBI Taxonomy" id="362788"/>
    <lineage>
        <taxon>Eukaryota</taxon>
        <taxon>Viridiplantae</taxon>
        <taxon>Streptophyta</taxon>
        <taxon>Embryophyta</taxon>
        <taxon>Tracheophyta</taxon>
        <taxon>Spermatophyta</taxon>
        <taxon>Magnoliopsida</taxon>
        <taxon>eudicotyledons</taxon>
        <taxon>Gunneridae</taxon>
        <taxon>Pentapetalae</taxon>
        <taxon>rosids</taxon>
        <taxon>fabids</taxon>
        <taxon>Fabales</taxon>
        <taxon>Fabaceae</taxon>
        <taxon>Caesalpinioideae</taxon>
        <taxon>Cassia clade</taxon>
        <taxon>Senna</taxon>
    </lineage>
</organism>
<dbReference type="EMBL" id="JAAIUW010000005">
    <property type="protein sequence ID" value="KAF7833026.1"/>
    <property type="molecule type" value="Genomic_DNA"/>
</dbReference>
<accession>A0A835C7Y4</accession>
<keyword evidence="2" id="KW-1185">Reference proteome</keyword>
<comment type="caution">
    <text evidence="1">The sequence shown here is derived from an EMBL/GenBank/DDBJ whole genome shotgun (WGS) entry which is preliminary data.</text>
</comment>
<dbReference type="AlphaFoldDB" id="A0A835C7Y4"/>